<name>A0A1J5Q1I1_9ZZZZ</name>
<protein>
    <recommendedName>
        <fullName evidence="1">DUF3806 domain-containing protein</fullName>
    </recommendedName>
</protein>
<organism evidence="2">
    <name type="scientific">mine drainage metagenome</name>
    <dbReference type="NCBI Taxonomy" id="410659"/>
    <lineage>
        <taxon>unclassified sequences</taxon>
        <taxon>metagenomes</taxon>
        <taxon>ecological metagenomes</taxon>
    </lineage>
</organism>
<dbReference type="EMBL" id="MLJW01001594">
    <property type="protein sequence ID" value="OIQ77526.1"/>
    <property type="molecule type" value="Genomic_DNA"/>
</dbReference>
<accession>A0A1J5Q1I1</accession>
<dbReference type="Gene3D" id="1.20.120.1090">
    <property type="match status" value="1"/>
</dbReference>
<sequence length="143" mass="15546">MKFSYPGKDDLRQLTRHLNLADELVSAHCEGDLLSGGKSDLDLLQRTIDIRTPRALAGEASQALSIALGRILVNNLDVCDWSIVEGELQRTVAVRHQGTLRWVSPHGALVSHFNRCTSPGLHALYDDLAGQLMGSAAANRSFA</sequence>
<evidence type="ECO:0000313" key="2">
    <source>
        <dbReference type="EMBL" id="OIQ77526.1"/>
    </source>
</evidence>
<reference evidence="2" key="1">
    <citation type="submission" date="2016-10" db="EMBL/GenBank/DDBJ databases">
        <title>Sequence of Gallionella enrichment culture.</title>
        <authorList>
            <person name="Poehlein A."/>
            <person name="Muehling M."/>
            <person name="Daniel R."/>
        </authorList>
    </citation>
    <scope>NUCLEOTIDE SEQUENCE</scope>
</reference>
<dbReference type="AlphaFoldDB" id="A0A1J5Q1I1"/>
<proteinExistence type="predicted"/>
<evidence type="ECO:0000259" key="1">
    <source>
        <dbReference type="Pfam" id="PF12713"/>
    </source>
</evidence>
<comment type="caution">
    <text evidence="2">The sequence shown here is derived from an EMBL/GenBank/DDBJ whole genome shotgun (WGS) entry which is preliminary data.</text>
</comment>
<dbReference type="Pfam" id="PF12713">
    <property type="entry name" value="DUF3806"/>
    <property type="match status" value="1"/>
</dbReference>
<gene>
    <name evidence="2" type="ORF">GALL_407770</name>
</gene>
<feature type="domain" description="DUF3806" evidence="1">
    <location>
        <begin position="40"/>
        <end position="125"/>
    </location>
</feature>
<dbReference type="InterPro" id="IPR024266">
    <property type="entry name" value="DUF3806"/>
</dbReference>